<accession>A0AAD4IGI6</accession>
<evidence type="ECO:0000256" key="2">
    <source>
        <dbReference type="SAM" id="MobiDB-lite"/>
    </source>
</evidence>
<feature type="region of interest" description="Disordered" evidence="2">
    <location>
        <begin position="489"/>
        <end position="558"/>
    </location>
</feature>
<feature type="region of interest" description="Disordered" evidence="2">
    <location>
        <begin position="695"/>
        <end position="727"/>
    </location>
</feature>
<sequence length="1130" mass="127960">MLSSWIKSGNLRDAYEDKSRDQSPVNQRESAPSIRIRVGHEDYDFMEKRHLKLKETFNSLGKDWQKVTRVVKYQLSNSDIVELFLEDEAKRDQLLHQLRRVHNVRFKNKTDRQGLRAKIPQWSQDNEVTIERAHHSKNALTLELTNCNEARSLVANGMFLDYGTKYSEVEAWDRRWDRYQCYWCLDEGHSAKWCQQQATRTPRCWWCAEEHQFSECPDKFVEAKKKCIKCRGRHCGTDDKCEDPTVIAELAKRANRRKRGVKWYRDHQVVDADNYITVPAKGRRKPQQIASTHASTTANTAQTINTLIQGVASVSTEKASGSMRHSPKQSTLDRHIEHLQNSSPPSAVLTPKQRWDKGQELMEFLKVPCPRSTTTQNDAHSVPTKSPKDVPDAMEIDYIVAETSGALNHHPGIQAHLLPFQSDTRLPPALKLVDSFKARSYLTPEGSLQKRIKRKRNSPSGTIVITEPGSLGFNPAQLEIPDLNFVTRDASAAGNPSTPTKVFVSSRNLPIPNPSNQARLSSSGRHNDAASSESTLRQQQKELQPRLPSQFSRSVSDSTSCHQELQVSTHYALVDPVTSRSQYSDNHLVESMSLSSSHMQQSEAGPSVSQFHGPQKHWNVNDEQYFSLIKKAMKTLANPHLQYQVQQESSLSSGGDLQLQASIGVLARMRVMQDYACEHQGTEGIHTEIEENEPYLASDDDSVMGKKPKRILPRRRSRPSKESKLDKASMQIFNETVHQQIAHVPKGKQPEDMPPTIDTNNYAYGKEALKIAQHNNVDILMLQDVSKFTSQPVETHNGPPIPPTANGAAARRATKNNTFKAAISPGICLLVIEHLFGHRVCIYVKRDLRISSYEMVVHDDHRATYTIYTDLDLAKRAVTRVLSLKCGSDHFVTQVDLTLFPDRDLTERRDYTLANGPQLRELLEQRTRVIADAPLDTVEQRDAWLECYVNALSEVDNMVPVIKKYQRPFGEMSPSVRHAYAEAEPRAGAHNVCQSSQYLSQLEEDAARAAREVLEGAERTARELHRREEEFKYHDHMNEVTSTLGGVYRKYHWALKQEQARDPAHMPAIADPTNSEIRHTTVDAQSDCLARALLLVPTDMKKQCTVSDLSFDCDPNALPTCNQLSYDGVD</sequence>
<feature type="compositionally biased region" description="Polar residues" evidence="2">
    <location>
        <begin position="494"/>
        <end position="538"/>
    </location>
</feature>
<feature type="coiled-coil region" evidence="1">
    <location>
        <begin position="999"/>
        <end position="1027"/>
    </location>
</feature>
<feature type="region of interest" description="Disordered" evidence="2">
    <location>
        <begin position="371"/>
        <end position="390"/>
    </location>
</feature>
<evidence type="ECO:0000313" key="4">
    <source>
        <dbReference type="Proteomes" id="UP001199106"/>
    </source>
</evidence>
<gene>
    <name evidence="3" type="ORF">G6011_04167</name>
</gene>
<proteinExistence type="predicted"/>
<feature type="compositionally biased region" description="Basic residues" evidence="2">
    <location>
        <begin position="706"/>
        <end position="718"/>
    </location>
</feature>
<keyword evidence="1" id="KW-0175">Coiled coil</keyword>
<comment type="caution">
    <text evidence="3">The sequence shown here is derived from an EMBL/GenBank/DDBJ whole genome shotgun (WGS) entry which is preliminary data.</text>
</comment>
<dbReference type="Proteomes" id="UP001199106">
    <property type="component" value="Unassembled WGS sequence"/>
</dbReference>
<dbReference type="InterPro" id="IPR036875">
    <property type="entry name" value="Znf_CCHC_sf"/>
</dbReference>
<evidence type="ECO:0008006" key="5">
    <source>
        <dbReference type="Google" id="ProtNLM"/>
    </source>
</evidence>
<evidence type="ECO:0000313" key="3">
    <source>
        <dbReference type="EMBL" id="KAG9194132.1"/>
    </source>
</evidence>
<dbReference type="GO" id="GO:0003676">
    <property type="term" value="F:nucleic acid binding"/>
    <property type="evidence" value="ECO:0007669"/>
    <property type="project" value="InterPro"/>
</dbReference>
<keyword evidence="4" id="KW-1185">Reference proteome</keyword>
<evidence type="ECO:0000256" key="1">
    <source>
        <dbReference type="SAM" id="Coils"/>
    </source>
</evidence>
<feature type="region of interest" description="Disordered" evidence="2">
    <location>
        <begin position="592"/>
        <end position="612"/>
    </location>
</feature>
<protein>
    <recommendedName>
        <fullName evidence="5">CCHC-type domain-containing protein</fullName>
    </recommendedName>
</protein>
<dbReference type="GO" id="GO:0008270">
    <property type="term" value="F:zinc ion binding"/>
    <property type="evidence" value="ECO:0007669"/>
    <property type="project" value="InterPro"/>
</dbReference>
<feature type="compositionally biased region" description="Polar residues" evidence="2">
    <location>
        <begin position="545"/>
        <end position="558"/>
    </location>
</feature>
<organism evidence="3 4">
    <name type="scientific">Alternaria panax</name>
    <dbReference type="NCBI Taxonomy" id="48097"/>
    <lineage>
        <taxon>Eukaryota</taxon>
        <taxon>Fungi</taxon>
        <taxon>Dikarya</taxon>
        <taxon>Ascomycota</taxon>
        <taxon>Pezizomycotina</taxon>
        <taxon>Dothideomycetes</taxon>
        <taxon>Pleosporomycetidae</taxon>
        <taxon>Pleosporales</taxon>
        <taxon>Pleosporineae</taxon>
        <taxon>Pleosporaceae</taxon>
        <taxon>Alternaria</taxon>
        <taxon>Alternaria sect. Panax</taxon>
    </lineage>
</organism>
<name>A0AAD4IGI6_9PLEO</name>
<reference evidence="3" key="1">
    <citation type="submission" date="2021-07" db="EMBL/GenBank/DDBJ databases">
        <title>Genome Resource of American Ginseng Black Spot Pathogen Alternaria panax.</title>
        <authorList>
            <person name="Qiu C."/>
            <person name="Wang W."/>
            <person name="Liu Z."/>
        </authorList>
    </citation>
    <scope>NUCLEOTIDE SEQUENCE</scope>
    <source>
        <strain evidence="3">BNCC115425</strain>
    </source>
</reference>
<dbReference type="SUPFAM" id="SSF57756">
    <property type="entry name" value="Retrovirus zinc finger-like domains"/>
    <property type="match status" value="1"/>
</dbReference>
<dbReference type="EMBL" id="JAANER010000002">
    <property type="protein sequence ID" value="KAG9194132.1"/>
    <property type="molecule type" value="Genomic_DNA"/>
</dbReference>
<feature type="compositionally biased region" description="Low complexity" evidence="2">
    <location>
        <begin position="592"/>
        <end position="603"/>
    </location>
</feature>
<dbReference type="AlphaFoldDB" id="A0AAD4IGI6"/>